<feature type="transmembrane region" description="Helical" evidence="5">
    <location>
        <begin position="85"/>
        <end position="107"/>
    </location>
</feature>
<dbReference type="AlphaFoldDB" id="A0A061DCH6"/>
<dbReference type="GO" id="GO:0005783">
    <property type="term" value="C:endoplasmic reticulum"/>
    <property type="evidence" value="ECO:0007669"/>
    <property type="project" value="TreeGrafter"/>
</dbReference>
<evidence type="ECO:0000313" key="7">
    <source>
        <dbReference type="Proteomes" id="UP000033188"/>
    </source>
</evidence>
<dbReference type="Proteomes" id="UP000033188">
    <property type="component" value="Chromosome 2"/>
</dbReference>
<dbReference type="GO" id="GO:0006506">
    <property type="term" value="P:GPI anchor biosynthetic process"/>
    <property type="evidence" value="ECO:0007669"/>
    <property type="project" value="InterPro"/>
</dbReference>
<evidence type="ECO:0000256" key="5">
    <source>
        <dbReference type="SAM" id="Phobius"/>
    </source>
</evidence>
<dbReference type="STRING" id="5866.A0A061DCH6"/>
<dbReference type="GO" id="GO:0016020">
    <property type="term" value="C:membrane"/>
    <property type="evidence" value="ECO:0007669"/>
    <property type="project" value="UniProtKB-SubCell"/>
</dbReference>
<organism evidence="6 7">
    <name type="scientific">Babesia bigemina</name>
    <dbReference type="NCBI Taxonomy" id="5866"/>
    <lineage>
        <taxon>Eukaryota</taxon>
        <taxon>Sar</taxon>
        <taxon>Alveolata</taxon>
        <taxon>Apicomplexa</taxon>
        <taxon>Aconoidasida</taxon>
        <taxon>Piroplasmida</taxon>
        <taxon>Babesiidae</taxon>
        <taxon>Babesia</taxon>
    </lineage>
</organism>
<evidence type="ECO:0000256" key="1">
    <source>
        <dbReference type="ARBA" id="ARBA00004141"/>
    </source>
</evidence>
<proteinExistence type="predicted"/>
<keyword evidence="2 5" id="KW-0812">Transmembrane</keyword>
<dbReference type="GO" id="GO:0032216">
    <property type="term" value="F:glucosaminyl-phosphatidylinositol O-acyltransferase activity"/>
    <property type="evidence" value="ECO:0007669"/>
    <property type="project" value="TreeGrafter"/>
</dbReference>
<dbReference type="RefSeq" id="XP_012767756.1">
    <property type="nucleotide sequence ID" value="XM_012912302.1"/>
</dbReference>
<evidence type="ECO:0008006" key="8">
    <source>
        <dbReference type="Google" id="ProtNLM"/>
    </source>
</evidence>
<dbReference type="InterPro" id="IPR009447">
    <property type="entry name" value="PIGW/GWT1"/>
</dbReference>
<evidence type="ECO:0000256" key="3">
    <source>
        <dbReference type="ARBA" id="ARBA00022989"/>
    </source>
</evidence>
<accession>A0A061DCH6</accession>
<dbReference type="PANTHER" id="PTHR20661">
    <property type="entry name" value="PHOSPHATIDYLINOSITOL-GLYCAN BIOSYNTHESIS CLASS W PROTEIN"/>
    <property type="match status" value="1"/>
</dbReference>
<dbReference type="OrthoDB" id="361585at2759"/>
<protein>
    <recommendedName>
        <fullName evidence="8">GPI-anchored wall transfer protein 1</fullName>
    </recommendedName>
</protein>
<comment type="subcellular location">
    <subcellularLocation>
        <location evidence="1">Membrane</location>
        <topology evidence="1">Multi-pass membrane protein</topology>
    </subcellularLocation>
</comment>
<keyword evidence="4 5" id="KW-0472">Membrane</keyword>
<gene>
    <name evidence="6" type="ORF">BBBOND_0207265</name>
</gene>
<evidence type="ECO:0000256" key="4">
    <source>
        <dbReference type="ARBA" id="ARBA00023136"/>
    </source>
</evidence>
<name>A0A061DCH6_BABBI</name>
<dbReference type="PANTHER" id="PTHR20661:SF0">
    <property type="entry name" value="PHOSPHATIDYLINOSITOL-GLYCAN BIOSYNTHESIS CLASS W PROTEIN"/>
    <property type="match status" value="1"/>
</dbReference>
<dbReference type="GO" id="GO:0072659">
    <property type="term" value="P:protein localization to plasma membrane"/>
    <property type="evidence" value="ECO:0007669"/>
    <property type="project" value="TreeGrafter"/>
</dbReference>
<keyword evidence="7" id="KW-1185">Reference proteome</keyword>
<reference evidence="7" key="1">
    <citation type="submission" date="2014-06" db="EMBL/GenBank/DDBJ databases">
        <authorList>
            <person name="Aslett M."/>
            <person name="De Silva N."/>
        </authorList>
    </citation>
    <scope>NUCLEOTIDE SEQUENCE [LARGE SCALE GENOMIC DNA]</scope>
    <source>
        <strain evidence="7">Bond</strain>
    </source>
</reference>
<keyword evidence="3 5" id="KW-1133">Transmembrane helix</keyword>
<dbReference type="Pfam" id="PF06423">
    <property type="entry name" value="GWT1"/>
    <property type="match status" value="1"/>
</dbReference>
<evidence type="ECO:0000313" key="6">
    <source>
        <dbReference type="EMBL" id="CDR95570.1"/>
    </source>
</evidence>
<feature type="transmembrane region" description="Helical" evidence="5">
    <location>
        <begin position="135"/>
        <end position="153"/>
    </location>
</feature>
<dbReference type="EMBL" id="LK391708">
    <property type="protein sequence ID" value="CDR95570.1"/>
    <property type="molecule type" value="Genomic_DNA"/>
</dbReference>
<dbReference type="OMA" id="DIGCGFM"/>
<dbReference type="GeneID" id="24564111"/>
<dbReference type="KEGG" id="bbig:BBBOND_0207265"/>
<sequence>MDIGCGFMIIQSGSMSSFSRSIRKRTFINILTRHWTLFLLGFVRSLATSAVSYDVPVEEYGVHWNFFLSLGVTKIRKSQFSLMRVLLLSVIPESLVNLVPFVIAFVYEWLLWLFDAVHTVPAIVRTNLLTANKEGIVAVPNSVSLFFIGYCGARACGKVYRVRGRGVAMVFSAR</sequence>
<evidence type="ECO:0000256" key="2">
    <source>
        <dbReference type="ARBA" id="ARBA00022692"/>
    </source>
</evidence>
<dbReference type="VEuPathDB" id="PiroplasmaDB:BBBOND_0207265"/>